<proteinExistence type="predicted"/>
<evidence type="ECO:0000313" key="1">
    <source>
        <dbReference type="EMBL" id="MFD0690102.1"/>
    </source>
</evidence>
<accession>A0ABW2XW74</accession>
<dbReference type="EMBL" id="JBHTGP010000018">
    <property type="protein sequence ID" value="MFD0690102.1"/>
    <property type="molecule type" value="Genomic_DNA"/>
</dbReference>
<dbReference type="Proteomes" id="UP001597063">
    <property type="component" value="Unassembled WGS sequence"/>
</dbReference>
<comment type="caution">
    <text evidence="1">The sequence shown here is derived from an EMBL/GenBank/DDBJ whole genome shotgun (WGS) entry which is preliminary data.</text>
</comment>
<keyword evidence="2" id="KW-1185">Reference proteome</keyword>
<name>A0ABW2XW74_9ACTN</name>
<sequence>MECHDSLTVGFCDDFTDPAWQPAARERAVEVLTEADHRIEPHPCDEDDELRAVRPRWLWGAEAALPGRGEPMTAWEGAAPQAHNCGCR</sequence>
<protein>
    <submittedName>
        <fullName evidence="1">Uncharacterized protein</fullName>
    </submittedName>
</protein>
<dbReference type="RefSeq" id="WP_131755414.1">
    <property type="nucleotide sequence ID" value="NZ_CAACUY010000005.1"/>
</dbReference>
<gene>
    <name evidence="1" type="ORF">ACFQZM_36820</name>
</gene>
<organism evidence="1 2">
    <name type="scientific">Actinomadura fibrosa</name>
    <dbReference type="NCBI Taxonomy" id="111802"/>
    <lineage>
        <taxon>Bacteria</taxon>
        <taxon>Bacillati</taxon>
        <taxon>Actinomycetota</taxon>
        <taxon>Actinomycetes</taxon>
        <taxon>Streptosporangiales</taxon>
        <taxon>Thermomonosporaceae</taxon>
        <taxon>Actinomadura</taxon>
    </lineage>
</organism>
<evidence type="ECO:0000313" key="2">
    <source>
        <dbReference type="Proteomes" id="UP001597063"/>
    </source>
</evidence>
<reference evidence="2" key="1">
    <citation type="journal article" date="2019" name="Int. J. Syst. Evol. Microbiol.">
        <title>The Global Catalogue of Microorganisms (GCM) 10K type strain sequencing project: providing services to taxonomists for standard genome sequencing and annotation.</title>
        <authorList>
            <consortium name="The Broad Institute Genomics Platform"/>
            <consortium name="The Broad Institute Genome Sequencing Center for Infectious Disease"/>
            <person name="Wu L."/>
            <person name="Ma J."/>
        </authorList>
    </citation>
    <scope>NUCLEOTIDE SEQUENCE [LARGE SCALE GENOMIC DNA]</scope>
    <source>
        <strain evidence="2">JCM 9371</strain>
    </source>
</reference>